<evidence type="ECO:0000313" key="4">
    <source>
        <dbReference type="Proteomes" id="UP001228049"/>
    </source>
</evidence>
<reference evidence="3" key="1">
    <citation type="submission" date="2023-04" db="EMBL/GenBank/DDBJ databases">
        <title>Chromosome-level genome of Chaenocephalus aceratus.</title>
        <authorList>
            <person name="Park H."/>
        </authorList>
    </citation>
    <scope>NUCLEOTIDE SEQUENCE</scope>
    <source>
        <strain evidence="3">DE</strain>
        <tissue evidence="3">Muscle</tissue>
    </source>
</reference>
<dbReference type="AlphaFoldDB" id="A0AAD9BT75"/>
<dbReference type="InterPro" id="IPR046616">
    <property type="entry name" value="DUF6729"/>
</dbReference>
<evidence type="ECO:0000256" key="1">
    <source>
        <dbReference type="SAM" id="MobiDB-lite"/>
    </source>
</evidence>
<accession>A0AAD9BT75</accession>
<organism evidence="3 4">
    <name type="scientific">Dissostichus eleginoides</name>
    <name type="common">Patagonian toothfish</name>
    <name type="synonym">Dissostichus amissus</name>
    <dbReference type="NCBI Taxonomy" id="100907"/>
    <lineage>
        <taxon>Eukaryota</taxon>
        <taxon>Metazoa</taxon>
        <taxon>Chordata</taxon>
        <taxon>Craniata</taxon>
        <taxon>Vertebrata</taxon>
        <taxon>Euteleostomi</taxon>
        <taxon>Actinopterygii</taxon>
        <taxon>Neopterygii</taxon>
        <taxon>Teleostei</taxon>
        <taxon>Neoteleostei</taxon>
        <taxon>Acanthomorphata</taxon>
        <taxon>Eupercaria</taxon>
        <taxon>Perciformes</taxon>
        <taxon>Notothenioidei</taxon>
        <taxon>Nototheniidae</taxon>
        <taxon>Dissostichus</taxon>
    </lineage>
</organism>
<dbReference type="Proteomes" id="UP001228049">
    <property type="component" value="Unassembled WGS sequence"/>
</dbReference>
<evidence type="ECO:0000259" key="2">
    <source>
        <dbReference type="Pfam" id="PF20499"/>
    </source>
</evidence>
<feature type="region of interest" description="Disordered" evidence="1">
    <location>
        <begin position="1"/>
        <end position="35"/>
    </location>
</feature>
<dbReference type="PANTHER" id="PTHR24401:SF29">
    <property type="entry name" value="SI:CH211-243P7.3-RELATED"/>
    <property type="match status" value="1"/>
</dbReference>
<evidence type="ECO:0000313" key="3">
    <source>
        <dbReference type="EMBL" id="KAK1887474.1"/>
    </source>
</evidence>
<sequence>MEPPFRKRNDGSLNLSDTLEAKEVKQSNKARPWIQPLSPEEVMDKARTAITQHRGDPSNRRHLLGFFEIQFGLFREQTFRWVAENSLGYAAYLVAAMRRDPTGGSKDSKEHSLNKGCFKEYIELCTSASEVDDSTLLTEAVQFEEANPAAGWTHTLPEVDQRWISKALFKWNAKGHPELEFSRVDKLWWYPPQVPLRTSKSPAQENYFGHPLLLWMPGKLWQVKLTCPHPECNQELLTSAGLQ</sequence>
<dbReference type="EMBL" id="JASDAP010000018">
    <property type="protein sequence ID" value="KAK1887474.1"/>
    <property type="molecule type" value="Genomic_DNA"/>
</dbReference>
<dbReference type="PANTHER" id="PTHR24401">
    <property type="entry name" value="SI:CH211-243P7.3-RELATED"/>
    <property type="match status" value="1"/>
</dbReference>
<dbReference type="Pfam" id="PF20499">
    <property type="entry name" value="DUF6729"/>
    <property type="match status" value="1"/>
</dbReference>
<name>A0AAD9BT75_DISEL</name>
<keyword evidence="4" id="KW-1185">Reference proteome</keyword>
<protein>
    <submittedName>
        <fullName evidence="3">CRISPR-associated endoribonuclease Cas2</fullName>
    </submittedName>
</protein>
<gene>
    <name evidence="3" type="ORF">KUDE01_028263</name>
</gene>
<feature type="domain" description="DUF6729" evidence="2">
    <location>
        <begin position="152"/>
        <end position="242"/>
    </location>
</feature>
<feature type="compositionally biased region" description="Basic and acidic residues" evidence="1">
    <location>
        <begin position="1"/>
        <end position="10"/>
    </location>
</feature>
<proteinExistence type="predicted"/>
<comment type="caution">
    <text evidence="3">The sequence shown here is derived from an EMBL/GenBank/DDBJ whole genome shotgun (WGS) entry which is preliminary data.</text>
</comment>